<evidence type="ECO:0000313" key="2">
    <source>
        <dbReference type="EMBL" id="CDM33443.1"/>
    </source>
</evidence>
<protein>
    <submittedName>
        <fullName evidence="2">Uncharacterized protein</fullName>
    </submittedName>
</protein>
<keyword evidence="3" id="KW-1185">Reference proteome</keyword>
<evidence type="ECO:0000256" key="1">
    <source>
        <dbReference type="SAM" id="MobiDB-lite"/>
    </source>
</evidence>
<reference evidence="2" key="1">
    <citation type="journal article" date="2014" name="Nat. Commun.">
        <title>Multiple recent horizontal transfers of a large genomic region in cheese making fungi.</title>
        <authorList>
            <person name="Cheeseman K."/>
            <person name="Ropars J."/>
            <person name="Renault P."/>
            <person name="Dupont J."/>
            <person name="Gouzy J."/>
            <person name="Branca A."/>
            <person name="Abraham A.L."/>
            <person name="Ceppi M."/>
            <person name="Conseiller E."/>
            <person name="Debuchy R."/>
            <person name="Malagnac F."/>
            <person name="Goarin A."/>
            <person name="Silar P."/>
            <person name="Lacoste S."/>
            <person name="Sallet E."/>
            <person name="Bensimon A."/>
            <person name="Giraud T."/>
            <person name="Brygoo Y."/>
        </authorList>
    </citation>
    <scope>NUCLEOTIDE SEQUENCE [LARGE SCALE GENOMIC DNA]</scope>
    <source>
        <strain evidence="2">FM164</strain>
    </source>
</reference>
<dbReference type="Proteomes" id="UP000030686">
    <property type="component" value="Unassembled WGS sequence"/>
</dbReference>
<dbReference type="OrthoDB" id="4364733at2759"/>
<feature type="compositionally biased region" description="Polar residues" evidence="1">
    <location>
        <begin position="12"/>
        <end position="25"/>
    </location>
</feature>
<name>W6Q9W0_PENRF</name>
<dbReference type="AlphaFoldDB" id="W6Q9W0"/>
<dbReference type="EMBL" id="HG792017">
    <property type="protein sequence ID" value="CDM33443.1"/>
    <property type="molecule type" value="Genomic_DNA"/>
</dbReference>
<feature type="compositionally biased region" description="Basic residues" evidence="1">
    <location>
        <begin position="1"/>
        <end position="11"/>
    </location>
</feature>
<evidence type="ECO:0000313" key="3">
    <source>
        <dbReference type="Proteomes" id="UP000030686"/>
    </source>
</evidence>
<proteinExistence type="predicted"/>
<feature type="region of interest" description="Disordered" evidence="1">
    <location>
        <begin position="1"/>
        <end position="26"/>
    </location>
</feature>
<sequence>MAKPQSVKRARSNTIGDAHNTTTPSWEEISQRVQTLDEQSIANILVYAAQIHPDIMNMVDHAIHRSSKQYEIAGDVVEEVVDTIESIAEECGPSVNPQTRFNGLSVLRKIGKTIALSTNDTLGREVQESFQSDSSLVDAMIKIINSMTADEVRAIREDNSSPTALWPKLQELEKLAETECIHPGLEEVLDLLYPI</sequence>
<dbReference type="OMA" id="PEALWPK"/>
<organism evidence="2 3">
    <name type="scientific">Penicillium roqueforti (strain FM164)</name>
    <dbReference type="NCBI Taxonomy" id="1365484"/>
    <lineage>
        <taxon>Eukaryota</taxon>
        <taxon>Fungi</taxon>
        <taxon>Dikarya</taxon>
        <taxon>Ascomycota</taxon>
        <taxon>Pezizomycotina</taxon>
        <taxon>Eurotiomycetes</taxon>
        <taxon>Eurotiomycetidae</taxon>
        <taxon>Eurotiales</taxon>
        <taxon>Aspergillaceae</taxon>
        <taxon>Penicillium</taxon>
    </lineage>
</organism>
<gene>
    <name evidence="2" type="ORF">PROQFM164_S03g000167</name>
</gene>
<accession>W6Q9W0</accession>